<dbReference type="InterPro" id="IPR050235">
    <property type="entry name" value="CK1_Ser-Thr_kinase"/>
</dbReference>
<feature type="region of interest" description="Disordered" evidence="6">
    <location>
        <begin position="338"/>
        <end position="377"/>
    </location>
</feature>
<feature type="compositionally biased region" description="Basic and acidic residues" evidence="6">
    <location>
        <begin position="349"/>
        <end position="362"/>
    </location>
</feature>
<keyword evidence="5" id="KW-0418">Kinase</keyword>
<dbReference type="InterPro" id="IPR008271">
    <property type="entry name" value="Ser/Thr_kinase_AS"/>
</dbReference>
<dbReference type="Gene3D" id="1.10.510.10">
    <property type="entry name" value="Transferase(Phosphotransferase) domain 1"/>
    <property type="match status" value="1"/>
</dbReference>
<organism evidence="8 9">
    <name type="scientific">Zophobas morio</name>
    <dbReference type="NCBI Taxonomy" id="2755281"/>
    <lineage>
        <taxon>Eukaryota</taxon>
        <taxon>Metazoa</taxon>
        <taxon>Ecdysozoa</taxon>
        <taxon>Arthropoda</taxon>
        <taxon>Hexapoda</taxon>
        <taxon>Insecta</taxon>
        <taxon>Pterygota</taxon>
        <taxon>Neoptera</taxon>
        <taxon>Endopterygota</taxon>
        <taxon>Coleoptera</taxon>
        <taxon>Polyphaga</taxon>
        <taxon>Cucujiformia</taxon>
        <taxon>Tenebrionidae</taxon>
        <taxon>Zophobas</taxon>
    </lineage>
</organism>
<dbReference type="EMBL" id="JALNTZ010000003">
    <property type="protein sequence ID" value="KAJ3659994.1"/>
    <property type="molecule type" value="Genomic_DNA"/>
</dbReference>
<evidence type="ECO:0000256" key="5">
    <source>
        <dbReference type="RuleBase" id="RU000304"/>
    </source>
</evidence>
<dbReference type="EC" id="2.7.11.1" evidence="1"/>
<evidence type="ECO:0000256" key="4">
    <source>
        <dbReference type="PROSITE-ProRule" id="PRU10141"/>
    </source>
</evidence>
<keyword evidence="3 4" id="KW-0067">ATP-binding</keyword>
<keyword evidence="5" id="KW-0808">Transferase</keyword>
<proteinExistence type="inferred from homology"/>
<comment type="caution">
    <text evidence="8">The sequence shown here is derived from an EMBL/GenBank/DDBJ whole genome shotgun (WGS) entry which is preliminary data.</text>
</comment>
<evidence type="ECO:0000313" key="8">
    <source>
        <dbReference type="EMBL" id="KAJ3659994.1"/>
    </source>
</evidence>
<feature type="region of interest" description="Disordered" evidence="6">
    <location>
        <begin position="408"/>
        <end position="431"/>
    </location>
</feature>
<evidence type="ECO:0000256" key="6">
    <source>
        <dbReference type="SAM" id="MobiDB-lite"/>
    </source>
</evidence>
<dbReference type="GO" id="GO:0005524">
    <property type="term" value="F:ATP binding"/>
    <property type="evidence" value="ECO:0007669"/>
    <property type="project" value="UniProtKB-UniRule"/>
</dbReference>
<dbReference type="AlphaFoldDB" id="A0AA38ML38"/>
<keyword evidence="5" id="KW-0723">Serine/threonine-protein kinase</keyword>
<evidence type="ECO:0000256" key="2">
    <source>
        <dbReference type="ARBA" id="ARBA00022741"/>
    </source>
</evidence>
<evidence type="ECO:0000256" key="1">
    <source>
        <dbReference type="ARBA" id="ARBA00012513"/>
    </source>
</evidence>
<sequence>MAKAPKNPRKKATNGYKMPDPLPAGELLTDIAKKQWILGTSIGKGGFGEIYCAKEASSKGSKYPYVVKVEPHGNGPLFVEMHFYMKNAKQADVDAFMKKHKLKTFGMPVYLGSGSHEAGSMKYRFIVMEKFGTDIDKLRAENKGVLPLSTVFQLAWQITYVLEYIHELGYVHADIKGGNIMLGTSPTTKNQMYLVDFGLATKFTTEKQFKPNPKKAHDGTIEYLSRDAHHGVPTRRGDFEILGYNLIQWLGGPLPWESKLDNPKEVQQKKETSMGNIPQFVKSCLKKTEGVLVKYLEYVNNLTFDEKPDYKKIRSLFEQEIKKNGATVNGSLEFHTPARKRRSVVPETDDQKLERNEMEVKKPVRKREKKQDEEVAPDMEMKPVKKREVKEKPVEISNMTDAMKEVWARKKEKEAEKKKKTQTKKEKVNGVLSPVNQFEGYNAAMMEIHNRRMNKQNKESKRSPKKILDQEERRPRRNLPAVNYDERTPMAGKRK</sequence>
<feature type="domain" description="Protein kinase" evidence="7">
    <location>
        <begin position="36"/>
        <end position="317"/>
    </location>
</feature>
<feature type="binding site" evidence="4">
    <location>
        <position position="68"/>
    </location>
    <ligand>
        <name>ATP</name>
        <dbReference type="ChEBI" id="CHEBI:30616"/>
    </ligand>
</feature>
<evidence type="ECO:0000313" key="9">
    <source>
        <dbReference type="Proteomes" id="UP001168821"/>
    </source>
</evidence>
<dbReference type="PROSITE" id="PS50011">
    <property type="entry name" value="PROTEIN_KINASE_DOM"/>
    <property type="match status" value="1"/>
</dbReference>
<dbReference type="SMART" id="SM00220">
    <property type="entry name" value="S_TKc"/>
    <property type="match status" value="1"/>
</dbReference>
<dbReference type="InterPro" id="IPR011009">
    <property type="entry name" value="Kinase-like_dom_sf"/>
</dbReference>
<dbReference type="Pfam" id="PF00069">
    <property type="entry name" value="Pkinase"/>
    <property type="match status" value="1"/>
</dbReference>
<dbReference type="PROSITE" id="PS00107">
    <property type="entry name" value="PROTEIN_KINASE_ATP"/>
    <property type="match status" value="1"/>
</dbReference>
<dbReference type="Proteomes" id="UP001168821">
    <property type="component" value="Unassembled WGS sequence"/>
</dbReference>
<name>A0AA38ML38_9CUCU</name>
<dbReference type="PANTHER" id="PTHR11909">
    <property type="entry name" value="CASEIN KINASE-RELATED"/>
    <property type="match status" value="1"/>
</dbReference>
<keyword evidence="2 4" id="KW-0547">Nucleotide-binding</keyword>
<dbReference type="PROSITE" id="PS00108">
    <property type="entry name" value="PROTEIN_KINASE_ST"/>
    <property type="match status" value="1"/>
</dbReference>
<comment type="similarity">
    <text evidence="5">Belongs to the protein kinase superfamily.</text>
</comment>
<feature type="region of interest" description="Disordered" evidence="6">
    <location>
        <begin position="449"/>
        <end position="495"/>
    </location>
</feature>
<keyword evidence="9" id="KW-1185">Reference proteome</keyword>
<accession>A0AA38ML38</accession>
<protein>
    <recommendedName>
        <fullName evidence="1">non-specific serine/threonine protein kinase</fullName>
        <ecNumber evidence="1">2.7.11.1</ecNumber>
    </recommendedName>
</protein>
<evidence type="ECO:0000256" key="3">
    <source>
        <dbReference type="ARBA" id="ARBA00022840"/>
    </source>
</evidence>
<gene>
    <name evidence="8" type="ORF">Zmor_011653</name>
</gene>
<evidence type="ECO:0000259" key="7">
    <source>
        <dbReference type="PROSITE" id="PS50011"/>
    </source>
</evidence>
<feature type="compositionally biased region" description="Basic and acidic residues" evidence="6">
    <location>
        <begin position="408"/>
        <end position="428"/>
    </location>
</feature>
<dbReference type="SUPFAM" id="SSF56112">
    <property type="entry name" value="Protein kinase-like (PK-like)"/>
    <property type="match status" value="1"/>
</dbReference>
<dbReference type="InterPro" id="IPR000719">
    <property type="entry name" value="Prot_kinase_dom"/>
</dbReference>
<dbReference type="InterPro" id="IPR017441">
    <property type="entry name" value="Protein_kinase_ATP_BS"/>
</dbReference>
<dbReference type="GO" id="GO:0004674">
    <property type="term" value="F:protein serine/threonine kinase activity"/>
    <property type="evidence" value="ECO:0007669"/>
    <property type="project" value="UniProtKB-KW"/>
</dbReference>
<reference evidence="8" key="1">
    <citation type="journal article" date="2023" name="G3 (Bethesda)">
        <title>Whole genome assemblies of Zophobas morio and Tenebrio molitor.</title>
        <authorList>
            <person name="Kaur S."/>
            <person name="Stinson S.A."/>
            <person name="diCenzo G.C."/>
        </authorList>
    </citation>
    <scope>NUCLEOTIDE SEQUENCE</scope>
    <source>
        <strain evidence="8">QUZm001</strain>
    </source>
</reference>
<feature type="compositionally biased region" description="Basic and acidic residues" evidence="6">
    <location>
        <begin position="456"/>
        <end position="474"/>
    </location>
</feature>